<dbReference type="GO" id="GO:0003729">
    <property type="term" value="F:mRNA binding"/>
    <property type="evidence" value="ECO:0007669"/>
    <property type="project" value="TreeGrafter"/>
</dbReference>
<dbReference type="GO" id="GO:0002188">
    <property type="term" value="P:translation reinitiation"/>
    <property type="evidence" value="ECO:0007669"/>
    <property type="project" value="TreeGrafter"/>
</dbReference>
<dbReference type="WBParaSite" id="jg15660">
    <property type="protein sequence ID" value="jg15660"/>
    <property type="gene ID" value="jg15660"/>
</dbReference>
<dbReference type="FunFam" id="4.10.860.10:FF:000001">
    <property type="entry name" value="Eukaryotic translation initiation factor 3 subunit A"/>
    <property type="match status" value="1"/>
</dbReference>
<reference evidence="8" key="1">
    <citation type="submission" date="2022-11" db="UniProtKB">
        <authorList>
            <consortium name="WormBaseParasite"/>
        </authorList>
    </citation>
    <scope>IDENTIFICATION</scope>
</reference>
<accession>A0A915D5N6</accession>
<keyword evidence="3" id="KW-0396">Initiation factor</keyword>
<dbReference type="PANTHER" id="PTHR14005">
    <property type="entry name" value="EUKARYOTIC TRANSLATION INITIATION FACTOR 3, THETA SUBUNIT"/>
    <property type="match status" value="1"/>
</dbReference>
<dbReference type="GO" id="GO:0001732">
    <property type="term" value="P:formation of cytoplasmic translation initiation complex"/>
    <property type="evidence" value="ECO:0007669"/>
    <property type="project" value="TreeGrafter"/>
</dbReference>
<evidence type="ECO:0000256" key="3">
    <source>
        <dbReference type="ARBA" id="ARBA00022540"/>
    </source>
</evidence>
<feature type="domain" description="eIF3a PCI" evidence="6">
    <location>
        <begin position="10"/>
        <end position="160"/>
    </location>
</feature>
<keyword evidence="7" id="KW-1185">Reference proteome</keyword>
<evidence type="ECO:0000256" key="5">
    <source>
        <dbReference type="ARBA" id="ARBA00022917"/>
    </source>
</evidence>
<dbReference type="PANTHER" id="PTHR14005:SF0">
    <property type="entry name" value="EUKARYOTIC TRANSLATION INITIATION FACTOR 3 SUBUNIT A"/>
    <property type="match status" value="1"/>
</dbReference>
<dbReference type="InterPro" id="IPR054711">
    <property type="entry name" value="eIF3a_PCI_TPR-like"/>
</dbReference>
<feature type="domain" description="eIF3a PCI" evidence="6">
    <location>
        <begin position="162"/>
        <end position="263"/>
    </location>
</feature>
<dbReference type="Gene3D" id="4.10.860.10">
    <property type="entry name" value="UVR domain"/>
    <property type="match status" value="1"/>
</dbReference>
<dbReference type="Pfam" id="PF22591">
    <property type="entry name" value="eIF3a_PCI_TPR-like"/>
    <property type="match status" value="2"/>
</dbReference>
<dbReference type="Proteomes" id="UP000887574">
    <property type="component" value="Unplaced"/>
</dbReference>
<evidence type="ECO:0000259" key="6">
    <source>
        <dbReference type="Pfam" id="PF22591"/>
    </source>
</evidence>
<dbReference type="GO" id="GO:0071540">
    <property type="term" value="C:eukaryotic translation initiation factor 3 complex, eIF3e"/>
    <property type="evidence" value="ECO:0007669"/>
    <property type="project" value="TreeGrafter"/>
</dbReference>
<proteinExistence type="predicted"/>
<evidence type="ECO:0000256" key="1">
    <source>
        <dbReference type="ARBA" id="ARBA00004496"/>
    </source>
</evidence>
<dbReference type="InterPro" id="IPR027512">
    <property type="entry name" value="EIF3A"/>
</dbReference>
<sequence>MRTNHFQKPEAALQRAQEFISVGKEQDALNSLHDMIKDRRHKQWSQTHELIMLKYVELCVNLKNSSLAKDGLYQYKIQTQQVALKSLEAEQKTNEAQKSSIEKVEEIDDLDAAIDAPENMMLRCVSGAAQQDRMDRTVLSPWLRFLWDSYRNSLDLLRNNCYRRNEFRKLCETLRLHLSQIQKSQAMGHTVKLTNLESLALMQETRLIQLDTAIQMELWQEAYRSAEDLHNMMLLSKDKDKKIVKPSSYVNYYDKLALKFSIYKDMKKSFTDEEAMDQSTRVLLATLSIPDGADSPTILTKHLDIEDQHQSNIR</sequence>
<keyword evidence="4" id="KW-0694">RNA-binding</keyword>
<dbReference type="GO" id="GO:0071541">
    <property type="term" value="C:eukaryotic translation initiation factor 3 complex, eIF3m"/>
    <property type="evidence" value="ECO:0007669"/>
    <property type="project" value="TreeGrafter"/>
</dbReference>
<comment type="subcellular location">
    <subcellularLocation>
        <location evidence="1">Cytoplasm</location>
    </subcellularLocation>
</comment>
<dbReference type="GO" id="GO:0003743">
    <property type="term" value="F:translation initiation factor activity"/>
    <property type="evidence" value="ECO:0007669"/>
    <property type="project" value="UniProtKB-KW"/>
</dbReference>
<dbReference type="AlphaFoldDB" id="A0A915D5N6"/>
<evidence type="ECO:0000313" key="8">
    <source>
        <dbReference type="WBParaSite" id="jg15660"/>
    </source>
</evidence>
<keyword evidence="5" id="KW-0648">Protein biosynthesis</keyword>
<evidence type="ECO:0000256" key="4">
    <source>
        <dbReference type="ARBA" id="ARBA00022884"/>
    </source>
</evidence>
<evidence type="ECO:0000313" key="7">
    <source>
        <dbReference type="Proteomes" id="UP000887574"/>
    </source>
</evidence>
<evidence type="ECO:0000256" key="2">
    <source>
        <dbReference type="ARBA" id="ARBA00022490"/>
    </source>
</evidence>
<name>A0A915D5N6_9BILA</name>
<protein>
    <submittedName>
        <fullName evidence="8">Eukaryotic translation initiation factor 3 subunit A</fullName>
    </submittedName>
</protein>
<keyword evidence="2" id="KW-0963">Cytoplasm</keyword>
<organism evidence="7 8">
    <name type="scientific">Ditylenchus dipsaci</name>
    <dbReference type="NCBI Taxonomy" id="166011"/>
    <lineage>
        <taxon>Eukaryota</taxon>
        <taxon>Metazoa</taxon>
        <taxon>Ecdysozoa</taxon>
        <taxon>Nematoda</taxon>
        <taxon>Chromadorea</taxon>
        <taxon>Rhabditida</taxon>
        <taxon>Tylenchina</taxon>
        <taxon>Tylenchomorpha</taxon>
        <taxon>Sphaerularioidea</taxon>
        <taxon>Anguinidae</taxon>
        <taxon>Anguininae</taxon>
        <taxon>Ditylenchus</taxon>
    </lineage>
</organism>
<dbReference type="GO" id="GO:0043614">
    <property type="term" value="C:multi-eIF complex"/>
    <property type="evidence" value="ECO:0007669"/>
    <property type="project" value="TreeGrafter"/>
</dbReference>